<proteinExistence type="predicted"/>
<evidence type="ECO:0000313" key="2">
    <source>
        <dbReference type="EMBL" id="KAH7575874.1"/>
    </source>
</evidence>
<accession>A0ABQ8IHH6</accession>
<dbReference type="EMBL" id="JAFEMO010000002">
    <property type="protein sequence ID" value="KAH7575874.1"/>
    <property type="molecule type" value="Genomic_DNA"/>
</dbReference>
<gene>
    <name evidence="2" type="ORF">JRO89_XS02G0236400</name>
</gene>
<feature type="compositionally biased region" description="Basic residues" evidence="1">
    <location>
        <begin position="58"/>
        <end position="68"/>
    </location>
</feature>
<feature type="compositionally biased region" description="Polar residues" evidence="1">
    <location>
        <begin position="79"/>
        <end position="97"/>
    </location>
</feature>
<evidence type="ECO:0000313" key="3">
    <source>
        <dbReference type="Proteomes" id="UP000827721"/>
    </source>
</evidence>
<sequence length="151" mass="16737">MKTVSGRVLSTKTISLSKAASILSKFVSAETGASQAVCAYLRRASFSFTELSQLHKELKPHRKHKTPKSKIAAKDENQTRSAVSSHEPSQPELTQELSRIVGRDFGVVSENMKHKKKSSGIENLEESNGEMGIEEDGNLGMENERKKQKKH</sequence>
<comment type="caution">
    <text evidence="2">The sequence shown here is derived from an EMBL/GenBank/DDBJ whole genome shotgun (WGS) entry which is preliminary data.</text>
</comment>
<reference evidence="2 3" key="1">
    <citation type="submission" date="2021-02" db="EMBL/GenBank/DDBJ databases">
        <title>Plant Genome Project.</title>
        <authorList>
            <person name="Zhang R.-G."/>
        </authorList>
    </citation>
    <scope>NUCLEOTIDE SEQUENCE [LARGE SCALE GENOMIC DNA]</scope>
    <source>
        <tissue evidence="2">Leaves</tissue>
    </source>
</reference>
<dbReference type="PANTHER" id="PTHR48227:SF1">
    <property type="entry name" value="DNA LIGASE 1-LIKE"/>
    <property type="match status" value="1"/>
</dbReference>
<feature type="region of interest" description="Disordered" evidence="1">
    <location>
        <begin position="57"/>
        <end position="151"/>
    </location>
</feature>
<keyword evidence="3" id="KW-1185">Reference proteome</keyword>
<organism evidence="2 3">
    <name type="scientific">Xanthoceras sorbifolium</name>
    <dbReference type="NCBI Taxonomy" id="99658"/>
    <lineage>
        <taxon>Eukaryota</taxon>
        <taxon>Viridiplantae</taxon>
        <taxon>Streptophyta</taxon>
        <taxon>Embryophyta</taxon>
        <taxon>Tracheophyta</taxon>
        <taxon>Spermatophyta</taxon>
        <taxon>Magnoliopsida</taxon>
        <taxon>eudicotyledons</taxon>
        <taxon>Gunneridae</taxon>
        <taxon>Pentapetalae</taxon>
        <taxon>rosids</taxon>
        <taxon>malvids</taxon>
        <taxon>Sapindales</taxon>
        <taxon>Sapindaceae</taxon>
        <taxon>Xanthoceroideae</taxon>
        <taxon>Xanthoceras</taxon>
    </lineage>
</organism>
<feature type="compositionally biased region" description="Acidic residues" evidence="1">
    <location>
        <begin position="123"/>
        <end position="137"/>
    </location>
</feature>
<dbReference type="Proteomes" id="UP000827721">
    <property type="component" value="Unassembled WGS sequence"/>
</dbReference>
<protein>
    <submittedName>
        <fullName evidence="2">Uncharacterized protein</fullName>
    </submittedName>
</protein>
<evidence type="ECO:0000256" key="1">
    <source>
        <dbReference type="SAM" id="MobiDB-lite"/>
    </source>
</evidence>
<name>A0ABQ8IHH6_9ROSI</name>
<dbReference type="PANTHER" id="PTHR48227">
    <property type="entry name" value="DNA TOPOISOMERASE 1-LIKE"/>
    <property type="match status" value="1"/>
</dbReference>